<dbReference type="Proteomes" id="UP000036277">
    <property type="component" value="Unassembled WGS sequence"/>
</dbReference>
<dbReference type="STRING" id="880157.AB204_00940"/>
<comment type="caution">
    <text evidence="2">The sequence shown here is derived from an EMBL/GenBank/DDBJ whole genome shotgun (WGS) entry which is preliminary data.</text>
</comment>
<feature type="domain" description="Cyanophage baseplate Pam3 plug gp18" evidence="1">
    <location>
        <begin position="1"/>
        <end position="92"/>
    </location>
</feature>
<dbReference type="EMBL" id="LFCV01000005">
    <property type="protein sequence ID" value="KMJ46891.1"/>
    <property type="molecule type" value="Genomic_DNA"/>
</dbReference>
<accession>A0A0J5FXG1</accession>
<dbReference type="OrthoDB" id="6444802at2"/>
<dbReference type="Pfam" id="PF22479">
    <property type="entry name" value="Pam3_gp18"/>
    <property type="match status" value="1"/>
</dbReference>
<reference evidence="2 3" key="1">
    <citation type="submission" date="2015-06" db="EMBL/GenBank/DDBJ databases">
        <title>Draft Whole-Genome Sequence of the Entomopathogenic Bacterium Xenorhabdus khoisanae.</title>
        <authorList>
            <person name="Naidoo S."/>
            <person name="Featherston J."/>
            <person name="Gray V.M."/>
        </authorList>
    </citation>
    <scope>NUCLEOTIDE SEQUENCE [LARGE SCALE GENOMIC DNA]</scope>
    <source>
        <strain evidence="2 3">MCB</strain>
    </source>
</reference>
<proteinExistence type="predicted"/>
<dbReference type="AlphaFoldDB" id="A0A0J5FXG1"/>
<evidence type="ECO:0000259" key="1">
    <source>
        <dbReference type="Pfam" id="PF22479"/>
    </source>
</evidence>
<sequence>MREIPLRAIPNQRLAVTLDEANWVITLKVARTMMVCDIQRDDVIVVQGSRLIPNTPLIPYAYLSTGNFALLTEHHELPWWEKFESTQTLIYWSHDDRSATHPAGD</sequence>
<dbReference type="InterPro" id="IPR054252">
    <property type="entry name" value="Pam3_gp18"/>
</dbReference>
<gene>
    <name evidence="2" type="ORF">AB204_00940</name>
</gene>
<evidence type="ECO:0000313" key="3">
    <source>
        <dbReference type="Proteomes" id="UP000036277"/>
    </source>
</evidence>
<keyword evidence="3" id="KW-1185">Reference proteome</keyword>
<dbReference type="RefSeq" id="WP_047961530.1">
    <property type="nucleotide sequence ID" value="NZ_CAWMBG010000005.1"/>
</dbReference>
<organism evidence="2 3">
    <name type="scientific">Xenorhabdus khoisanae</name>
    <dbReference type="NCBI Taxonomy" id="880157"/>
    <lineage>
        <taxon>Bacteria</taxon>
        <taxon>Pseudomonadati</taxon>
        <taxon>Pseudomonadota</taxon>
        <taxon>Gammaproteobacteria</taxon>
        <taxon>Enterobacterales</taxon>
        <taxon>Morganellaceae</taxon>
        <taxon>Xenorhabdus</taxon>
    </lineage>
</organism>
<name>A0A0J5FXG1_9GAMM</name>
<protein>
    <submittedName>
        <fullName evidence="2">Phage related-protein</fullName>
    </submittedName>
</protein>
<evidence type="ECO:0000313" key="2">
    <source>
        <dbReference type="EMBL" id="KMJ46891.1"/>
    </source>
</evidence>